<comment type="caution">
    <text evidence="6">Lacks conserved residue(s) required for the propagation of feature annotation.</text>
</comment>
<dbReference type="AlphaFoldDB" id="A0A9Q1BTV8"/>
<feature type="region of interest" description="Disordered" evidence="8">
    <location>
        <begin position="173"/>
        <end position="194"/>
    </location>
</feature>
<name>A0A9Q1BTV8_HOLLE</name>
<feature type="domain" description="SRCR" evidence="10">
    <location>
        <begin position="32"/>
        <end position="132"/>
    </location>
</feature>
<dbReference type="InterPro" id="IPR013032">
    <property type="entry name" value="EGF-like_CS"/>
</dbReference>
<dbReference type="Proteomes" id="UP001152320">
    <property type="component" value="Chromosome 12"/>
</dbReference>
<dbReference type="InterPro" id="IPR001881">
    <property type="entry name" value="EGF-like_Ca-bd_dom"/>
</dbReference>
<feature type="disulfide bond" evidence="6">
    <location>
        <begin position="159"/>
        <end position="168"/>
    </location>
</feature>
<feature type="disulfide bond" evidence="7">
    <location>
        <begin position="70"/>
        <end position="131"/>
    </location>
</feature>
<dbReference type="FunFam" id="2.10.25.10:FF:000012">
    <property type="entry name" value="Delta-like protein"/>
    <property type="match status" value="1"/>
</dbReference>
<sequence>MYRPSSFSTIYARSDCKFRLKHLNVYLLCSDLRLVNGSVPKEGRVEIYYDGQWGTVCDDYWDDADATVVCRQLGLGEFGLVIEQPQFPKGSGKIMLDDVDCTGQENFLVNCSSRPWKENDCRHSEDAGVRCRDILFCLNEPCLNGGTCHERANSYTCSCPENFAGYNCQWQKPSDPPSTTPTHRGKYPTTGLNIDDEPQTDSTLIYDTRKTSLVTKNPLHSVVSPCEELPFLLFYCDY</sequence>
<evidence type="ECO:0000256" key="3">
    <source>
        <dbReference type="ARBA" id="ARBA00022737"/>
    </source>
</evidence>
<reference evidence="11" key="1">
    <citation type="submission" date="2021-10" db="EMBL/GenBank/DDBJ databases">
        <title>Tropical sea cucumber genome reveals ecological adaptation and Cuvierian tubules defense mechanism.</title>
        <authorList>
            <person name="Chen T."/>
        </authorList>
    </citation>
    <scope>NUCLEOTIDE SEQUENCE</scope>
    <source>
        <strain evidence="11">Nanhai2018</strain>
        <tissue evidence="11">Muscle</tissue>
    </source>
</reference>
<comment type="caution">
    <text evidence="11">The sequence shown here is derived from an EMBL/GenBank/DDBJ whole genome shotgun (WGS) entry which is preliminary data.</text>
</comment>
<accession>A0A9Q1BTV8</accession>
<dbReference type="EMBL" id="JAIZAY010000012">
    <property type="protein sequence ID" value="KAJ8032677.1"/>
    <property type="molecule type" value="Genomic_DNA"/>
</dbReference>
<evidence type="ECO:0000259" key="9">
    <source>
        <dbReference type="PROSITE" id="PS50026"/>
    </source>
</evidence>
<evidence type="ECO:0000313" key="11">
    <source>
        <dbReference type="EMBL" id="KAJ8032677.1"/>
    </source>
</evidence>
<dbReference type="InterPro" id="IPR036772">
    <property type="entry name" value="SRCR-like_dom_sf"/>
</dbReference>
<dbReference type="PRINTS" id="PR00258">
    <property type="entry name" value="SPERACTRCPTR"/>
</dbReference>
<evidence type="ECO:0000256" key="5">
    <source>
        <dbReference type="ARBA" id="ARBA00023180"/>
    </source>
</evidence>
<dbReference type="Pfam" id="PF12661">
    <property type="entry name" value="hEGF"/>
    <property type="match status" value="1"/>
</dbReference>
<dbReference type="PANTHER" id="PTHR48071">
    <property type="entry name" value="SRCR DOMAIN-CONTAINING PROTEIN"/>
    <property type="match status" value="1"/>
</dbReference>
<feature type="disulfide bond" evidence="7">
    <location>
        <begin position="101"/>
        <end position="111"/>
    </location>
</feature>
<dbReference type="PROSITE" id="PS00420">
    <property type="entry name" value="SRCR_1"/>
    <property type="match status" value="1"/>
</dbReference>
<proteinExistence type="predicted"/>
<dbReference type="GO" id="GO:0005509">
    <property type="term" value="F:calcium ion binding"/>
    <property type="evidence" value="ECO:0007669"/>
    <property type="project" value="InterPro"/>
</dbReference>
<dbReference type="InterPro" id="IPR001190">
    <property type="entry name" value="SRCR"/>
</dbReference>
<dbReference type="GO" id="GO:0016020">
    <property type="term" value="C:membrane"/>
    <property type="evidence" value="ECO:0007669"/>
    <property type="project" value="InterPro"/>
</dbReference>
<dbReference type="OrthoDB" id="536948at2759"/>
<dbReference type="PANTHER" id="PTHR48071:SF18">
    <property type="entry name" value="DELETED IN MALIGNANT BRAIN TUMORS 1 PROTEIN-RELATED"/>
    <property type="match status" value="1"/>
</dbReference>
<evidence type="ECO:0000256" key="8">
    <source>
        <dbReference type="SAM" id="MobiDB-lite"/>
    </source>
</evidence>
<evidence type="ECO:0000256" key="2">
    <source>
        <dbReference type="ARBA" id="ARBA00022729"/>
    </source>
</evidence>
<keyword evidence="3" id="KW-0677">Repeat</keyword>
<dbReference type="SUPFAM" id="SSF56487">
    <property type="entry name" value="SRCR-like"/>
    <property type="match status" value="1"/>
</dbReference>
<dbReference type="SUPFAM" id="SSF57196">
    <property type="entry name" value="EGF/Laminin"/>
    <property type="match status" value="1"/>
</dbReference>
<dbReference type="Pfam" id="PF00530">
    <property type="entry name" value="SRCR"/>
    <property type="match status" value="1"/>
</dbReference>
<feature type="domain" description="EGF-like" evidence="9">
    <location>
        <begin position="133"/>
        <end position="169"/>
    </location>
</feature>
<keyword evidence="1 6" id="KW-0245">EGF-like domain</keyword>
<dbReference type="SMART" id="SM00202">
    <property type="entry name" value="SR"/>
    <property type="match status" value="1"/>
</dbReference>
<evidence type="ECO:0000259" key="10">
    <source>
        <dbReference type="PROSITE" id="PS50287"/>
    </source>
</evidence>
<organism evidence="11 12">
    <name type="scientific">Holothuria leucospilota</name>
    <name type="common">Black long sea cucumber</name>
    <name type="synonym">Mertensiothuria leucospilota</name>
    <dbReference type="NCBI Taxonomy" id="206669"/>
    <lineage>
        <taxon>Eukaryota</taxon>
        <taxon>Metazoa</taxon>
        <taxon>Echinodermata</taxon>
        <taxon>Eleutherozoa</taxon>
        <taxon>Echinozoa</taxon>
        <taxon>Holothuroidea</taxon>
        <taxon>Aspidochirotacea</taxon>
        <taxon>Aspidochirotida</taxon>
        <taxon>Holothuriidae</taxon>
        <taxon>Holothuria</taxon>
    </lineage>
</organism>
<dbReference type="Gene3D" id="3.10.250.10">
    <property type="entry name" value="SRCR-like domain"/>
    <property type="match status" value="1"/>
</dbReference>
<evidence type="ECO:0000256" key="1">
    <source>
        <dbReference type="ARBA" id="ARBA00022536"/>
    </source>
</evidence>
<evidence type="ECO:0000256" key="4">
    <source>
        <dbReference type="ARBA" id="ARBA00023157"/>
    </source>
</evidence>
<protein>
    <submittedName>
        <fullName evidence="11">Neurotrypsin</fullName>
    </submittedName>
</protein>
<dbReference type="PROSITE" id="PS50287">
    <property type="entry name" value="SRCR_2"/>
    <property type="match status" value="1"/>
</dbReference>
<dbReference type="Gene3D" id="2.10.25.10">
    <property type="entry name" value="Laminin"/>
    <property type="match status" value="1"/>
</dbReference>
<dbReference type="SMART" id="SM00181">
    <property type="entry name" value="EGF"/>
    <property type="match status" value="1"/>
</dbReference>
<evidence type="ECO:0000256" key="7">
    <source>
        <dbReference type="PROSITE-ProRule" id="PRU00196"/>
    </source>
</evidence>
<evidence type="ECO:0000313" key="12">
    <source>
        <dbReference type="Proteomes" id="UP001152320"/>
    </source>
</evidence>
<gene>
    <name evidence="11" type="ORF">HOLleu_26267</name>
</gene>
<keyword evidence="12" id="KW-1185">Reference proteome</keyword>
<keyword evidence="2" id="KW-0732">Signal</keyword>
<evidence type="ECO:0000256" key="6">
    <source>
        <dbReference type="PROSITE-ProRule" id="PRU00076"/>
    </source>
</evidence>
<keyword evidence="4 7" id="KW-1015">Disulfide bond</keyword>
<dbReference type="SMART" id="SM00179">
    <property type="entry name" value="EGF_CA"/>
    <property type="match status" value="1"/>
</dbReference>
<dbReference type="PROSITE" id="PS00022">
    <property type="entry name" value="EGF_1"/>
    <property type="match status" value="1"/>
</dbReference>
<dbReference type="CDD" id="cd00054">
    <property type="entry name" value="EGF_CA"/>
    <property type="match status" value="1"/>
</dbReference>
<feature type="disulfide bond" evidence="7">
    <location>
        <begin position="57"/>
        <end position="121"/>
    </location>
</feature>
<dbReference type="PROSITE" id="PS50026">
    <property type="entry name" value="EGF_3"/>
    <property type="match status" value="1"/>
</dbReference>
<dbReference type="InterPro" id="IPR000742">
    <property type="entry name" value="EGF"/>
</dbReference>
<keyword evidence="5" id="KW-0325">Glycoprotein</keyword>
<dbReference type="FunFam" id="3.10.250.10:FF:000006">
    <property type="entry name" value="neurotrypsin isoform X2"/>
    <property type="match status" value="1"/>
</dbReference>